<organism evidence="2 3">
    <name type="scientific">Massariosphaeria phaeospora</name>
    <dbReference type="NCBI Taxonomy" id="100035"/>
    <lineage>
        <taxon>Eukaryota</taxon>
        <taxon>Fungi</taxon>
        <taxon>Dikarya</taxon>
        <taxon>Ascomycota</taxon>
        <taxon>Pezizomycotina</taxon>
        <taxon>Dothideomycetes</taxon>
        <taxon>Pleosporomycetidae</taxon>
        <taxon>Pleosporales</taxon>
        <taxon>Pleosporales incertae sedis</taxon>
        <taxon>Massariosphaeria</taxon>
    </lineage>
</organism>
<protein>
    <recommendedName>
        <fullName evidence="4">Fungal-specific transcription factor domain-containing protein</fullName>
    </recommendedName>
</protein>
<evidence type="ECO:0000256" key="1">
    <source>
        <dbReference type="SAM" id="MobiDB-lite"/>
    </source>
</evidence>
<keyword evidence="3" id="KW-1185">Reference proteome</keyword>
<evidence type="ECO:0008006" key="4">
    <source>
        <dbReference type="Google" id="ProtNLM"/>
    </source>
</evidence>
<accession>A0A7C8I157</accession>
<dbReference type="PANTHER" id="PTHR37540:SF5">
    <property type="entry name" value="TRANSCRIPTION FACTOR DOMAIN-CONTAINING PROTEIN"/>
    <property type="match status" value="1"/>
</dbReference>
<evidence type="ECO:0000313" key="2">
    <source>
        <dbReference type="EMBL" id="KAF2865191.1"/>
    </source>
</evidence>
<dbReference type="PANTHER" id="PTHR37540">
    <property type="entry name" value="TRANSCRIPTION FACTOR (ACR-2), PUTATIVE-RELATED-RELATED"/>
    <property type="match status" value="1"/>
</dbReference>
<dbReference type="Proteomes" id="UP000481861">
    <property type="component" value="Unassembled WGS sequence"/>
</dbReference>
<gene>
    <name evidence="2" type="ORF">BDV95DRAFT_612977</name>
</gene>
<proteinExistence type="predicted"/>
<reference evidence="2 3" key="1">
    <citation type="submission" date="2020-01" db="EMBL/GenBank/DDBJ databases">
        <authorList>
            <consortium name="DOE Joint Genome Institute"/>
            <person name="Haridas S."/>
            <person name="Albert R."/>
            <person name="Binder M."/>
            <person name="Bloem J."/>
            <person name="Labutti K."/>
            <person name="Salamov A."/>
            <person name="Andreopoulos B."/>
            <person name="Baker S.E."/>
            <person name="Barry K."/>
            <person name="Bills G."/>
            <person name="Bluhm B.H."/>
            <person name="Cannon C."/>
            <person name="Castanera R."/>
            <person name="Culley D.E."/>
            <person name="Daum C."/>
            <person name="Ezra D."/>
            <person name="Gonzalez J.B."/>
            <person name="Henrissat B."/>
            <person name="Kuo A."/>
            <person name="Liang C."/>
            <person name="Lipzen A."/>
            <person name="Lutzoni F."/>
            <person name="Magnuson J."/>
            <person name="Mondo S."/>
            <person name="Nolan M."/>
            <person name="Ohm R."/>
            <person name="Pangilinan J."/>
            <person name="Park H.-J.H."/>
            <person name="Ramirez L."/>
            <person name="Alfaro M."/>
            <person name="Sun H."/>
            <person name="Tritt A."/>
            <person name="Yoshinaga Y."/>
            <person name="Zwiers L.-H.L."/>
            <person name="Turgeon B.G."/>
            <person name="Goodwin S.B."/>
            <person name="Spatafora J.W."/>
            <person name="Crous P.W."/>
            <person name="Grigoriev I.V."/>
        </authorList>
    </citation>
    <scope>NUCLEOTIDE SEQUENCE [LARGE SCALE GENOMIC DNA]</scope>
    <source>
        <strain evidence="2 3">CBS 611.86</strain>
    </source>
</reference>
<evidence type="ECO:0000313" key="3">
    <source>
        <dbReference type="Proteomes" id="UP000481861"/>
    </source>
</evidence>
<feature type="region of interest" description="Disordered" evidence="1">
    <location>
        <begin position="30"/>
        <end position="52"/>
    </location>
</feature>
<dbReference type="OrthoDB" id="4158087at2759"/>
<comment type="caution">
    <text evidence="2">The sequence shown here is derived from an EMBL/GenBank/DDBJ whole genome shotgun (WGS) entry which is preliminary data.</text>
</comment>
<feature type="compositionally biased region" description="Basic residues" evidence="1">
    <location>
        <begin position="31"/>
        <end position="47"/>
    </location>
</feature>
<name>A0A7C8I157_9PLEO</name>
<dbReference type="AlphaFoldDB" id="A0A7C8I157"/>
<sequence>MRTPSGAAVEPPEMMFIVRSNIDGIDPATRKQIRSHARHGKKGKRETKKMATFRPKEKRATVKLRDVVDSYMSLQPGRVGTRMYFVDFPSEIEPSMLIKMAEVSTVAMRIIFPLLMGIGFHPDGKAWLYPTGRDIVALHINAFAIQSFIDRILNQQPAHMVNSVAILHHQKGLMLLQRRLVAEDDEAKLSDDTISAILKLATAAIFDGDADVAKKHMQGLRKMVDLRGGLGGFGANPKLLVELWRCDLGIALLTTSEPTFYAHLAEPVPDYPDQVASSFGPKSCCIQDPTFLHDLHTDLVEAWRITKKFCLLTNLGTQTQTLVEPAIIYGTMTAVMYRLVRMSFAAGSLDETVRLGLLAFTHHIFLQWKDVHIPRHGFEYHYRQYLALHQDSNTISPLLMLWLLMIGEVSKFWGLDEPWPPKRFRREIERGNVKSLKDLQEVLKAHMWISLLDDEAAQLAWHRYL</sequence>
<dbReference type="EMBL" id="JAADJZ010000036">
    <property type="protein sequence ID" value="KAF2865191.1"/>
    <property type="molecule type" value="Genomic_DNA"/>
</dbReference>